<dbReference type="GO" id="GO:0006355">
    <property type="term" value="P:regulation of DNA-templated transcription"/>
    <property type="evidence" value="ECO:0007669"/>
    <property type="project" value="InterPro"/>
</dbReference>
<proteinExistence type="predicted"/>
<dbReference type="PROSITE" id="PS50110">
    <property type="entry name" value="RESPONSE_REGULATORY"/>
    <property type="match status" value="1"/>
</dbReference>
<dbReference type="InterPro" id="IPR011006">
    <property type="entry name" value="CheY-like_superfamily"/>
</dbReference>
<keyword evidence="1 3" id="KW-0597">Phosphoprotein</keyword>
<dbReference type="EMBL" id="JABCUV010000001">
    <property type="protein sequence ID" value="NMW92185.1"/>
    <property type="molecule type" value="Genomic_DNA"/>
</dbReference>
<sequence>MNESIKVIIVDDDVEYTTLLKRLFETRQEMTVVGIANSGNQALHLISQLHPEIVLLDIDMPGMNGVQTTKTIVERFPTTKVVILSAYPRLDYVEQALSCGARGFLVKGSDIDDMIDGLQAVRRGKTVLDNEPQTVLISSAQRKAKVKGAHPEFAKGLDNLDKRFRPLLPYLARGLSDKEIAKTQHLSVKTVNNYILEILRTTGCCSRTEFTFKALATGLVEIPDDLTRRRFKKS</sequence>
<dbReference type="Pfam" id="PF00196">
    <property type="entry name" value="GerE"/>
    <property type="match status" value="1"/>
</dbReference>
<dbReference type="InterPro" id="IPR001789">
    <property type="entry name" value="Sig_transdc_resp-reg_receiver"/>
</dbReference>
<name>A0A848RL58_9ACTO</name>
<dbReference type="InterPro" id="IPR016032">
    <property type="entry name" value="Sig_transdc_resp-reg_C-effctor"/>
</dbReference>
<dbReference type="InterPro" id="IPR058245">
    <property type="entry name" value="NreC/VraR/RcsB-like_REC"/>
</dbReference>
<dbReference type="SMART" id="SM00448">
    <property type="entry name" value="REC"/>
    <property type="match status" value="1"/>
</dbReference>
<dbReference type="InterPro" id="IPR039420">
    <property type="entry name" value="WalR-like"/>
</dbReference>
<dbReference type="Pfam" id="PF00072">
    <property type="entry name" value="Response_reg"/>
    <property type="match status" value="1"/>
</dbReference>
<dbReference type="Proteomes" id="UP000582487">
    <property type="component" value="Unassembled WGS sequence"/>
</dbReference>
<dbReference type="SUPFAM" id="SSF52172">
    <property type="entry name" value="CheY-like"/>
    <property type="match status" value="1"/>
</dbReference>
<dbReference type="GO" id="GO:0000160">
    <property type="term" value="P:phosphorelay signal transduction system"/>
    <property type="evidence" value="ECO:0007669"/>
    <property type="project" value="InterPro"/>
</dbReference>
<comment type="caution">
    <text evidence="5">The sequence shown here is derived from an EMBL/GenBank/DDBJ whole genome shotgun (WGS) entry which is preliminary data.</text>
</comment>
<dbReference type="SMART" id="SM00421">
    <property type="entry name" value="HTH_LUXR"/>
    <property type="match status" value="1"/>
</dbReference>
<evidence type="ECO:0000256" key="2">
    <source>
        <dbReference type="ARBA" id="ARBA00023125"/>
    </source>
</evidence>
<evidence type="ECO:0000259" key="4">
    <source>
        <dbReference type="PROSITE" id="PS50110"/>
    </source>
</evidence>
<evidence type="ECO:0000313" key="5">
    <source>
        <dbReference type="EMBL" id="NMW92185.1"/>
    </source>
</evidence>
<dbReference type="PANTHER" id="PTHR43214">
    <property type="entry name" value="TWO-COMPONENT RESPONSE REGULATOR"/>
    <property type="match status" value="1"/>
</dbReference>
<organism evidence="5 6">
    <name type="scientific">Mobiluncus mulieris</name>
    <dbReference type="NCBI Taxonomy" id="2052"/>
    <lineage>
        <taxon>Bacteria</taxon>
        <taxon>Bacillati</taxon>
        <taxon>Actinomycetota</taxon>
        <taxon>Actinomycetes</taxon>
        <taxon>Actinomycetales</taxon>
        <taxon>Actinomycetaceae</taxon>
        <taxon>Mobiluncus</taxon>
    </lineage>
</organism>
<gene>
    <name evidence="5" type="ORF">HHJ74_00415</name>
</gene>
<dbReference type="AlphaFoldDB" id="A0A848RL58"/>
<dbReference type="SUPFAM" id="SSF46894">
    <property type="entry name" value="C-terminal effector domain of the bipartite response regulators"/>
    <property type="match status" value="1"/>
</dbReference>
<dbReference type="Gene3D" id="3.40.50.2300">
    <property type="match status" value="1"/>
</dbReference>
<feature type="modified residue" description="4-aspartylphosphate" evidence="3">
    <location>
        <position position="57"/>
    </location>
</feature>
<reference evidence="5 6" key="1">
    <citation type="submission" date="2020-04" db="EMBL/GenBank/DDBJ databases">
        <title>Antimicrobial susceptibility and clonality of vaginal-derived multi-drug resistant Mobiluncus isolates in China.</title>
        <authorList>
            <person name="Zhang X."/>
        </authorList>
    </citation>
    <scope>NUCLEOTIDE SEQUENCE [LARGE SCALE GENOMIC DNA]</scope>
    <source>
        <strain evidence="5 6">7</strain>
    </source>
</reference>
<protein>
    <submittedName>
        <fullName evidence="5">Response regulator transcription factor</fullName>
    </submittedName>
</protein>
<feature type="domain" description="Response regulatory" evidence="4">
    <location>
        <begin position="6"/>
        <end position="122"/>
    </location>
</feature>
<dbReference type="RefSeq" id="WP_004016858.1">
    <property type="nucleotide sequence ID" value="NZ_CAMUNX010000003.1"/>
</dbReference>
<evidence type="ECO:0000313" key="6">
    <source>
        <dbReference type="Proteomes" id="UP000582487"/>
    </source>
</evidence>
<dbReference type="PANTHER" id="PTHR43214:SF43">
    <property type="entry name" value="TWO-COMPONENT RESPONSE REGULATOR"/>
    <property type="match status" value="1"/>
</dbReference>
<evidence type="ECO:0000256" key="1">
    <source>
        <dbReference type="ARBA" id="ARBA00022553"/>
    </source>
</evidence>
<dbReference type="CDD" id="cd17535">
    <property type="entry name" value="REC_NarL-like"/>
    <property type="match status" value="1"/>
</dbReference>
<dbReference type="InterPro" id="IPR000792">
    <property type="entry name" value="Tscrpt_reg_LuxR_C"/>
</dbReference>
<keyword evidence="2" id="KW-0238">DNA-binding</keyword>
<dbReference type="CDD" id="cd06170">
    <property type="entry name" value="LuxR_C_like"/>
    <property type="match status" value="1"/>
</dbReference>
<accession>A0A848RL58</accession>
<dbReference type="GO" id="GO:0003677">
    <property type="term" value="F:DNA binding"/>
    <property type="evidence" value="ECO:0007669"/>
    <property type="project" value="UniProtKB-KW"/>
</dbReference>
<evidence type="ECO:0000256" key="3">
    <source>
        <dbReference type="PROSITE-ProRule" id="PRU00169"/>
    </source>
</evidence>